<evidence type="ECO:0000256" key="1">
    <source>
        <dbReference type="ARBA" id="ARBA00004876"/>
    </source>
</evidence>
<dbReference type="Gene3D" id="2.160.10.10">
    <property type="entry name" value="Hexapeptide repeat proteins"/>
    <property type="match status" value="1"/>
</dbReference>
<dbReference type="InterPro" id="IPR010493">
    <property type="entry name" value="Ser_AcTrfase_N"/>
</dbReference>
<dbReference type="InterPro" id="IPR011004">
    <property type="entry name" value="Trimer_LpxA-like_sf"/>
</dbReference>
<comment type="caution">
    <text evidence="12">The sequence shown here is derived from an EMBL/GenBank/DDBJ whole genome shotgun (WGS) entry which is preliminary data.</text>
</comment>
<dbReference type="EC" id="2.3.1.30" evidence="3"/>
<dbReference type="PANTHER" id="PTHR42811">
    <property type="entry name" value="SERINE ACETYLTRANSFERASE"/>
    <property type="match status" value="1"/>
</dbReference>
<evidence type="ECO:0000313" key="12">
    <source>
        <dbReference type="EMBL" id="OPX54882.1"/>
    </source>
</evidence>
<evidence type="ECO:0000256" key="7">
    <source>
        <dbReference type="ARBA" id="ARBA00022737"/>
    </source>
</evidence>
<protein>
    <recommendedName>
        <fullName evidence="4">Serine acetyltransferase</fullName>
        <ecNumber evidence="3">2.3.1.30</ecNumber>
    </recommendedName>
</protein>
<dbReference type="RefSeq" id="WP_078745911.1">
    <property type="nucleotide sequence ID" value="NZ_FUXG01000016.1"/>
</dbReference>
<gene>
    <name evidence="12" type="ORF">BTE48_11730</name>
</gene>
<keyword evidence="13" id="KW-1185">Reference proteome</keyword>
<comment type="catalytic activity">
    <reaction evidence="10">
        <text>L-serine + acetyl-CoA = O-acetyl-L-serine + CoA</text>
        <dbReference type="Rhea" id="RHEA:24560"/>
        <dbReference type="ChEBI" id="CHEBI:33384"/>
        <dbReference type="ChEBI" id="CHEBI:57287"/>
        <dbReference type="ChEBI" id="CHEBI:57288"/>
        <dbReference type="ChEBI" id="CHEBI:58340"/>
        <dbReference type="EC" id="2.3.1.30"/>
    </reaction>
</comment>
<reference evidence="12 13" key="1">
    <citation type="submission" date="2017-01" db="EMBL/GenBank/DDBJ databases">
        <title>Genome Sequencing of a Marine Spirillum, Oceanospirillum multiglobuliferum ATCC 33336, from Japan.</title>
        <authorList>
            <person name="Carney J.G."/>
            <person name="Trachtenberg A.M."/>
            <person name="Rheaume B.A."/>
            <person name="Linnane J.D."/>
            <person name="Pitts N.L."/>
            <person name="Mykles D.L."/>
            <person name="Maclea K.S."/>
        </authorList>
    </citation>
    <scope>NUCLEOTIDE SEQUENCE [LARGE SCALE GENOMIC DNA]</scope>
    <source>
        <strain evidence="12 13">ATCC 33336</strain>
    </source>
</reference>
<dbReference type="PROSITE" id="PS00101">
    <property type="entry name" value="HEXAPEP_TRANSFERASES"/>
    <property type="match status" value="1"/>
</dbReference>
<dbReference type="EMBL" id="MTSM01000016">
    <property type="protein sequence ID" value="OPX54882.1"/>
    <property type="molecule type" value="Genomic_DNA"/>
</dbReference>
<dbReference type="InterPro" id="IPR042122">
    <property type="entry name" value="Ser_AcTrfase_N_sf"/>
</dbReference>
<dbReference type="InterPro" id="IPR005881">
    <property type="entry name" value="Ser_O-AcTrfase"/>
</dbReference>
<dbReference type="InterPro" id="IPR053376">
    <property type="entry name" value="Serine_acetyltransferase"/>
</dbReference>
<evidence type="ECO:0000313" key="13">
    <source>
        <dbReference type="Proteomes" id="UP000191418"/>
    </source>
</evidence>
<dbReference type="AlphaFoldDB" id="A0A1T4RG09"/>
<dbReference type="InterPro" id="IPR045304">
    <property type="entry name" value="LbH_SAT"/>
</dbReference>
<evidence type="ECO:0000256" key="10">
    <source>
        <dbReference type="ARBA" id="ARBA00049486"/>
    </source>
</evidence>
<dbReference type="OrthoDB" id="9801456at2"/>
<evidence type="ECO:0000256" key="9">
    <source>
        <dbReference type="ARBA" id="ARBA00023315"/>
    </source>
</evidence>
<accession>A0A1T4RG09</accession>
<evidence type="ECO:0000256" key="5">
    <source>
        <dbReference type="ARBA" id="ARBA00022605"/>
    </source>
</evidence>
<keyword evidence="5" id="KW-0028">Amino-acid biosynthesis</keyword>
<dbReference type="GO" id="GO:0009001">
    <property type="term" value="F:serine O-acetyltransferase activity"/>
    <property type="evidence" value="ECO:0007669"/>
    <property type="project" value="UniProtKB-EC"/>
</dbReference>
<evidence type="ECO:0000256" key="8">
    <source>
        <dbReference type="ARBA" id="ARBA00023192"/>
    </source>
</evidence>
<keyword evidence="9" id="KW-0012">Acyltransferase</keyword>
<evidence type="ECO:0000256" key="3">
    <source>
        <dbReference type="ARBA" id="ARBA00013266"/>
    </source>
</evidence>
<keyword evidence="7" id="KW-0677">Repeat</keyword>
<dbReference type="CDD" id="cd03354">
    <property type="entry name" value="LbH_SAT"/>
    <property type="match status" value="1"/>
</dbReference>
<dbReference type="Pfam" id="PF06426">
    <property type="entry name" value="SATase_N"/>
    <property type="match status" value="1"/>
</dbReference>
<dbReference type="GO" id="GO:0006535">
    <property type="term" value="P:cysteine biosynthetic process from serine"/>
    <property type="evidence" value="ECO:0007669"/>
    <property type="project" value="InterPro"/>
</dbReference>
<comment type="pathway">
    <text evidence="1">Amino-acid biosynthesis; L-cysteine biosynthesis; L-cysteine from L-serine: step 1/2.</text>
</comment>
<sequence>MAPISIDKPALWQVIQDEARLEAEREPFLASYFHSTIIAHSNLSSALSYLLSVKLADDVMPAVMLRELIDQALESECEIITATCQDLMAVRERDPAVDKLSTVLLFLKGFHALQAYRVAHCMWCHGRRSMALYLQSRISSVFQVDIHPAAKIGQGVMFDHATGIVIGETCVIENDVSILQNVTLGGTGKESGDRHPKIREGVLIAAGAKIFGNIEIGAGAKVGGGSVVLESVPPHTTVVGVPAKIVGRPECEKPALDMNQQISHCEAVGQPAKAE</sequence>
<organism evidence="12 13">
    <name type="scientific">Oceanospirillum multiglobuliferum</name>
    <dbReference type="NCBI Taxonomy" id="64969"/>
    <lineage>
        <taxon>Bacteria</taxon>
        <taxon>Pseudomonadati</taxon>
        <taxon>Pseudomonadota</taxon>
        <taxon>Gammaproteobacteria</taxon>
        <taxon>Oceanospirillales</taxon>
        <taxon>Oceanospirillaceae</taxon>
        <taxon>Oceanospirillum</taxon>
    </lineage>
</organism>
<dbReference type="STRING" id="64969.SAMN02745127_02354"/>
<comment type="similarity">
    <text evidence="2">Belongs to the transferase hexapeptide repeat family.</text>
</comment>
<name>A0A1T4RG09_9GAMM</name>
<dbReference type="GO" id="GO:0005737">
    <property type="term" value="C:cytoplasm"/>
    <property type="evidence" value="ECO:0007669"/>
    <property type="project" value="InterPro"/>
</dbReference>
<evidence type="ECO:0000256" key="6">
    <source>
        <dbReference type="ARBA" id="ARBA00022679"/>
    </source>
</evidence>
<dbReference type="NCBIfam" id="NF008349">
    <property type="entry name" value="PRK11132.1"/>
    <property type="match status" value="1"/>
</dbReference>
<dbReference type="UniPathway" id="UPA00136">
    <property type="reaction ID" value="UER00199"/>
</dbReference>
<evidence type="ECO:0000259" key="11">
    <source>
        <dbReference type="SMART" id="SM00971"/>
    </source>
</evidence>
<keyword evidence="8" id="KW-0198">Cysteine biosynthesis</keyword>
<proteinExistence type="inferred from homology"/>
<dbReference type="SMART" id="SM00971">
    <property type="entry name" value="SATase_N"/>
    <property type="match status" value="1"/>
</dbReference>
<dbReference type="NCBIfam" id="NF041874">
    <property type="entry name" value="EPS_EpsC"/>
    <property type="match status" value="1"/>
</dbReference>
<dbReference type="FunFam" id="2.160.10.10:FF:000002">
    <property type="entry name" value="Serine acetyltransferase"/>
    <property type="match status" value="1"/>
</dbReference>
<dbReference type="SUPFAM" id="SSF51161">
    <property type="entry name" value="Trimeric LpxA-like enzymes"/>
    <property type="match status" value="1"/>
</dbReference>
<evidence type="ECO:0000256" key="2">
    <source>
        <dbReference type="ARBA" id="ARBA00007274"/>
    </source>
</evidence>
<feature type="domain" description="Serine acetyltransferase N-terminal" evidence="11">
    <location>
        <begin position="11"/>
        <end position="115"/>
    </location>
</feature>
<evidence type="ECO:0000256" key="4">
    <source>
        <dbReference type="ARBA" id="ARBA00018522"/>
    </source>
</evidence>
<dbReference type="InterPro" id="IPR018357">
    <property type="entry name" value="Hexapep_transf_CS"/>
</dbReference>
<dbReference type="Proteomes" id="UP000191418">
    <property type="component" value="Unassembled WGS sequence"/>
</dbReference>
<dbReference type="NCBIfam" id="TIGR01172">
    <property type="entry name" value="cysE"/>
    <property type="match status" value="1"/>
</dbReference>
<dbReference type="Gene3D" id="1.10.3130.10">
    <property type="entry name" value="serine acetyltransferase, domain 1"/>
    <property type="match status" value="1"/>
</dbReference>
<keyword evidence="6 12" id="KW-0808">Transferase</keyword>